<accession>A0A1M5R2E2</accession>
<dbReference type="InterPro" id="IPR001387">
    <property type="entry name" value="Cro/C1-type_HTH"/>
</dbReference>
<dbReference type="Gene3D" id="1.10.260.40">
    <property type="entry name" value="lambda repressor-like DNA-binding domains"/>
    <property type="match status" value="1"/>
</dbReference>
<dbReference type="PANTHER" id="PTHR46558">
    <property type="entry name" value="TRACRIPTIONAL REGULATORY PROTEIN-RELATED-RELATED"/>
    <property type="match status" value="1"/>
</dbReference>
<dbReference type="PANTHER" id="PTHR46558:SF11">
    <property type="entry name" value="HTH-TYPE TRANSCRIPTIONAL REGULATOR XRE"/>
    <property type="match status" value="1"/>
</dbReference>
<evidence type="ECO:0000256" key="1">
    <source>
        <dbReference type="ARBA" id="ARBA00023125"/>
    </source>
</evidence>
<feature type="domain" description="HTH cro/C1-type" evidence="2">
    <location>
        <begin position="8"/>
        <end position="62"/>
    </location>
</feature>
<dbReference type="RefSeq" id="WP_073336466.1">
    <property type="nucleotide sequence ID" value="NZ_FQXM01000002.1"/>
</dbReference>
<dbReference type="SUPFAM" id="SSF47413">
    <property type="entry name" value="lambda repressor-like DNA-binding domains"/>
    <property type="match status" value="1"/>
</dbReference>
<dbReference type="GO" id="GO:0003677">
    <property type="term" value="F:DNA binding"/>
    <property type="evidence" value="ECO:0007669"/>
    <property type="project" value="UniProtKB-KW"/>
</dbReference>
<dbReference type="SMART" id="SM00530">
    <property type="entry name" value="HTH_XRE"/>
    <property type="match status" value="1"/>
</dbReference>
<sequence>MATFSERLKELRKEARLTQDELAKIFFLNKSSISRYEKNKQIPEMETLQKIAEHFNVSIDYLLGNHDLKNYNEQTSVKPDLQPSTTNDLLTPKDKKEISEYLEEVKKNLETSEGLMFDGNPATPEAIQSIIDAMEMGMAIAKKRNKEKYTPKKYKKNNE</sequence>
<dbReference type="AlphaFoldDB" id="A0A1M5R2E2"/>
<keyword evidence="1 3" id="KW-0238">DNA-binding</keyword>
<evidence type="ECO:0000313" key="3">
    <source>
        <dbReference type="EMBL" id="SHH19953.1"/>
    </source>
</evidence>
<reference evidence="3 4" key="1">
    <citation type="submission" date="2016-11" db="EMBL/GenBank/DDBJ databases">
        <authorList>
            <person name="Jaros S."/>
            <person name="Januszkiewicz K."/>
            <person name="Wedrychowicz H."/>
        </authorList>
    </citation>
    <scope>NUCLEOTIDE SEQUENCE [LARGE SCALE GENOMIC DNA]</scope>
    <source>
        <strain evidence="3 4">DSM 8605</strain>
    </source>
</reference>
<dbReference type="InterPro" id="IPR010982">
    <property type="entry name" value="Lambda_DNA-bd_dom_sf"/>
</dbReference>
<proteinExistence type="predicted"/>
<protein>
    <submittedName>
        <fullName evidence="3">DNA-binding transcriptional regulator, XRE-family HTH domain</fullName>
    </submittedName>
</protein>
<dbReference type="OrthoDB" id="9811208at2"/>
<dbReference type="Proteomes" id="UP000184447">
    <property type="component" value="Unassembled WGS sequence"/>
</dbReference>
<evidence type="ECO:0000313" key="4">
    <source>
        <dbReference type="Proteomes" id="UP000184447"/>
    </source>
</evidence>
<keyword evidence="4" id="KW-1185">Reference proteome</keyword>
<evidence type="ECO:0000259" key="2">
    <source>
        <dbReference type="PROSITE" id="PS50943"/>
    </source>
</evidence>
<name>A0A1M5R2E2_9CLOT</name>
<dbReference type="CDD" id="cd00093">
    <property type="entry name" value="HTH_XRE"/>
    <property type="match status" value="1"/>
</dbReference>
<gene>
    <name evidence="3" type="ORF">SAMN02745207_00414</name>
</gene>
<dbReference type="PROSITE" id="PS50943">
    <property type="entry name" value="HTH_CROC1"/>
    <property type="match status" value="1"/>
</dbReference>
<dbReference type="Pfam" id="PF01381">
    <property type="entry name" value="HTH_3"/>
    <property type="match status" value="1"/>
</dbReference>
<dbReference type="STRING" id="1121316.SAMN02745207_00414"/>
<dbReference type="EMBL" id="FQXM01000002">
    <property type="protein sequence ID" value="SHH19953.1"/>
    <property type="molecule type" value="Genomic_DNA"/>
</dbReference>
<organism evidence="3 4">
    <name type="scientific">Clostridium grantii DSM 8605</name>
    <dbReference type="NCBI Taxonomy" id="1121316"/>
    <lineage>
        <taxon>Bacteria</taxon>
        <taxon>Bacillati</taxon>
        <taxon>Bacillota</taxon>
        <taxon>Clostridia</taxon>
        <taxon>Eubacteriales</taxon>
        <taxon>Clostridiaceae</taxon>
        <taxon>Clostridium</taxon>
    </lineage>
</organism>